<dbReference type="RefSeq" id="WP_026041611.1">
    <property type="nucleotide sequence ID" value="NZ_CP015506.1"/>
</dbReference>
<reference evidence="2 3" key="1">
    <citation type="submission" date="2016-04" db="EMBL/GenBank/DDBJ databases">
        <title>Complete genome sequence of Bacillus oceanisediminis strain 2691.</title>
        <authorList>
            <person name="Jeong H."/>
            <person name="Kim H.J."/>
            <person name="Lee D.-W."/>
        </authorList>
    </citation>
    <scope>NUCLEOTIDE SEQUENCE [LARGE SCALE GENOMIC DNA]</scope>
    <source>
        <strain evidence="2 3">2691</strain>
    </source>
</reference>
<dbReference type="Pfam" id="PF02585">
    <property type="entry name" value="PIG-L"/>
    <property type="match status" value="1"/>
</dbReference>
<protein>
    <submittedName>
        <fullName evidence="2">Bacillithiol biosynthesis deacetylase BshB2</fullName>
    </submittedName>
</protein>
<accession>A0A160MI82</accession>
<organism evidence="2 3">
    <name type="scientific">Cytobacillus oceanisediminis 2691</name>
    <dbReference type="NCBI Taxonomy" id="1196031"/>
    <lineage>
        <taxon>Bacteria</taxon>
        <taxon>Bacillati</taxon>
        <taxon>Bacillota</taxon>
        <taxon>Bacilli</taxon>
        <taxon>Bacillales</taxon>
        <taxon>Bacillaceae</taxon>
        <taxon>Cytobacillus</taxon>
    </lineage>
</organism>
<name>A0A160MI82_9BACI</name>
<dbReference type="SUPFAM" id="SSF102588">
    <property type="entry name" value="LmbE-like"/>
    <property type="match status" value="1"/>
</dbReference>
<dbReference type="PANTHER" id="PTHR12993">
    <property type="entry name" value="N-ACETYLGLUCOSAMINYL-PHOSPHATIDYLINOSITOL DE-N-ACETYLASE-RELATED"/>
    <property type="match status" value="1"/>
</dbReference>
<dbReference type="InterPro" id="IPR003737">
    <property type="entry name" value="GlcNAc_PI_deacetylase-related"/>
</dbReference>
<comment type="cofactor">
    <cofactor evidence="1">
        <name>Zn(2+)</name>
        <dbReference type="ChEBI" id="CHEBI:29105"/>
    </cofactor>
</comment>
<gene>
    <name evidence="2" type="ORF">A361_26345</name>
</gene>
<dbReference type="KEGG" id="bon:A361_26345"/>
<evidence type="ECO:0000313" key="2">
    <source>
        <dbReference type="EMBL" id="AND42854.1"/>
    </source>
</evidence>
<dbReference type="EMBL" id="CP015506">
    <property type="protein sequence ID" value="AND42854.1"/>
    <property type="molecule type" value="Genomic_DNA"/>
</dbReference>
<dbReference type="InterPro" id="IPR023841">
    <property type="entry name" value="BshB2"/>
</dbReference>
<sequence length="221" mass="24723">MEKERHVLVIFPHPDDEAFGVSGTISLHIDNGTPVTYACLTLGEMGRNMGNPPFATRETLPKIRKEELEEAARVLGIQDLRMLGYRDKTVEFEDEEKLANRLGVIIGETNPSLIITFYPGYAVHPDHDATGAAVIRAVKELPADKRPKVHCVAFSNNCEEEIGQADIVNDVSAVADRKVAAIKAHASQTQLMAANMEESIKKQEPEVLARMYKERFWTYKF</sequence>
<evidence type="ECO:0000256" key="1">
    <source>
        <dbReference type="ARBA" id="ARBA00001947"/>
    </source>
</evidence>
<dbReference type="eggNOG" id="COG2120">
    <property type="taxonomic scope" value="Bacteria"/>
</dbReference>
<dbReference type="Proteomes" id="UP000077856">
    <property type="component" value="Chromosome"/>
</dbReference>
<dbReference type="STRING" id="1196031.A361_26345"/>
<dbReference type="NCBIfam" id="TIGR04000">
    <property type="entry name" value="thiol_BshB2"/>
    <property type="match status" value="1"/>
</dbReference>
<proteinExistence type="predicted"/>
<dbReference type="PANTHER" id="PTHR12993:SF27">
    <property type="entry name" value="N-ACETYL-ALPHA-D-GLUCOSAMINYL L-MALATE DEACETYLASE 2-RELATED"/>
    <property type="match status" value="1"/>
</dbReference>
<dbReference type="InterPro" id="IPR024078">
    <property type="entry name" value="LmbE-like_dom_sf"/>
</dbReference>
<dbReference type="Gene3D" id="3.40.50.10320">
    <property type="entry name" value="LmbE-like"/>
    <property type="match status" value="1"/>
</dbReference>
<dbReference type="AlphaFoldDB" id="A0A160MI82"/>
<evidence type="ECO:0000313" key="3">
    <source>
        <dbReference type="Proteomes" id="UP000077856"/>
    </source>
</evidence>
<dbReference type="GO" id="GO:0016811">
    <property type="term" value="F:hydrolase activity, acting on carbon-nitrogen (but not peptide) bonds, in linear amides"/>
    <property type="evidence" value="ECO:0007669"/>
    <property type="project" value="TreeGrafter"/>
</dbReference>